<dbReference type="PANTHER" id="PTHR23501:SF43">
    <property type="entry name" value="MULTIDRUG TRANSPORTER, PUTATIVE (AFU_ORTHOLOGUE AFUA_6G03040)-RELATED"/>
    <property type="match status" value="1"/>
</dbReference>
<dbReference type="GO" id="GO:0022857">
    <property type="term" value="F:transmembrane transporter activity"/>
    <property type="evidence" value="ECO:0007669"/>
    <property type="project" value="InterPro"/>
</dbReference>
<comment type="subcellular location">
    <subcellularLocation>
        <location evidence="1">Membrane</location>
        <topology evidence="1">Multi-pass membrane protein</topology>
    </subcellularLocation>
</comment>
<evidence type="ECO:0000313" key="8">
    <source>
        <dbReference type="Proteomes" id="UP001055172"/>
    </source>
</evidence>
<keyword evidence="2 5" id="KW-0812">Transmembrane</keyword>
<feature type="transmembrane region" description="Helical" evidence="5">
    <location>
        <begin position="93"/>
        <end position="112"/>
    </location>
</feature>
<dbReference type="GO" id="GO:0005886">
    <property type="term" value="C:plasma membrane"/>
    <property type="evidence" value="ECO:0007669"/>
    <property type="project" value="TreeGrafter"/>
</dbReference>
<dbReference type="PROSITE" id="PS00216">
    <property type="entry name" value="SUGAR_TRANSPORT_1"/>
    <property type="match status" value="1"/>
</dbReference>
<dbReference type="Proteomes" id="UP001055172">
    <property type="component" value="Unassembled WGS sequence"/>
</dbReference>
<dbReference type="EMBL" id="BPPX01000010">
    <property type="protein sequence ID" value="GJC82944.1"/>
    <property type="molecule type" value="Genomic_DNA"/>
</dbReference>
<dbReference type="InterPro" id="IPR020846">
    <property type="entry name" value="MFS_dom"/>
</dbReference>
<evidence type="ECO:0000256" key="2">
    <source>
        <dbReference type="ARBA" id="ARBA00022692"/>
    </source>
</evidence>
<feature type="transmembrane region" description="Helical" evidence="5">
    <location>
        <begin position="202"/>
        <end position="222"/>
    </location>
</feature>
<dbReference type="Gene3D" id="1.20.1720.10">
    <property type="entry name" value="Multidrug resistance protein D"/>
    <property type="match status" value="1"/>
</dbReference>
<reference evidence="7 8" key="1">
    <citation type="submission" date="2021-07" db="EMBL/GenBank/DDBJ databases">
        <title>Genome data of Colletotrichum spaethianum.</title>
        <authorList>
            <person name="Utami Y.D."/>
            <person name="Hiruma K."/>
        </authorList>
    </citation>
    <scope>NUCLEOTIDE SEQUENCE [LARGE SCALE GENOMIC DNA]</scope>
    <source>
        <strain evidence="7 8">MAFF 242679</strain>
    </source>
</reference>
<feature type="transmembrane region" description="Helical" evidence="5">
    <location>
        <begin position="169"/>
        <end position="190"/>
    </location>
</feature>
<dbReference type="Pfam" id="PF07690">
    <property type="entry name" value="MFS_1"/>
    <property type="match status" value="1"/>
</dbReference>
<keyword evidence="8" id="KW-1185">Reference proteome</keyword>
<evidence type="ECO:0000256" key="5">
    <source>
        <dbReference type="SAM" id="Phobius"/>
    </source>
</evidence>
<dbReference type="PROSITE" id="PS50850">
    <property type="entry name" value="MFS"/>
    <property type="match status" value="1"/>
</dbReference>
<evidence type="ECO:0000256" key="1">
    <source>
        <dbReference type="ARBA" id="ARBA00004141"/>
    </source>
</evidence>
<evidence type="ECO:0000259" key="6">
    <source>
        <dbReference type="PROSITE" id="PS50850"/>
    </source>
</evidence>
<dbReference type="InterPro" id="IPR036259">
    <property type="entry name" value="MFS_trans_sf"/>
</dbReference>
<evidence type="ECO:0000256" key="3">
    <source>
        <dbReference type="ARBA" id="ARBA00022989"/>
    </source>
</evidence>
<organism evidence="7 8">
    <name type="scientific">Colletotrichum liriopes</name>
    <dbReference type="NCBI Taxonomy" id="708192"/>
    <lineage>
        <taxon>Eukaryota</taxon>
        <taxon>Fungi</taxon>
        <taxon>Dikarya</taxon>
        <taxon>Ascomycota</taxon>
        <taxon>Pezizomycotina</taxon>
        <taxon>Sordariomycetes</taxon>
        <taxon>Hypocreomycetidae</taxon>
        <taxon>Glomerellales</taxon>
        <taxon>Glomerellaceae</taxon>
        <taxon>Colletotrichum</taxon>
        <taxon>Colletotrichum spaethianum species complex</taxon>
    </lineage>
</organism>
<proteinExistence type="predicted"/>
<evidence type="ECO:0000256" key="4">
    <source>
        <dbReference type="ARBA" id="ARBA00023136"/>
    </source>
</evidence>
<feature type="domain" description="Major facilitator superfamily (MFS) profile" evidence="6">
    <location>
        <begin position="56"/>
        <end position="236"/>
    </location>
</feature>
<feature type="transmembrane region" description="Helical" evidence="5">
    <location>
        <begin position="54"/>
        <end position="81"/>
    </location>
</feature>
<dbReference type="InterPro" id="IPR005829">
    <property type="entry name" value="Sugar_transporter_CS"/>
</dbReference>
<dbReference type="SUPFAM" id="SSF103473">
    <property type="entry name" value="MFS general substrate transporter"/>
    <property type="match status" value="1"/>
</dbReference>
<feature type="transmembrane region" description="Helical" evidence="5">
    <location>
        <begin position="124"/>
        <end position="148"/>
    </location>
</feature>
<sequence>MAAQSCPGRQMPDHLSYPNPSLGDTAGFAASNFAPRRGVELSMASRRMKLVRKVLVVTSLLLGLFLATLDTSIIATSLITISEEFNDYGNAPWVLLAYLLTYMGCAVGIAKFSDIYGRRTLLFYSWTVFLLFSVLCAGATSMPMLIVGRALQGVGGSDLSSRTRSRRQSALMGALIGATLAIAFLLGPVLGGAIVSKITWRWIFGINLPLGIAAMFCIACCYPRDRRAYTVFSLRA</sequence>
<accession>A0AA37LS55</accession>
<dbReference type="PANTHER" id="PTHR23501">
    <property type="entry name" value="MAJOR FACILITATOR SUPERFAMILY"/>
    <property type="match status" value="1"/>
</dbReference>
<comment type="caution">
    <text evidence="7">The sequence shown here is derived from an EMBL/GenBank/DDBJ whole genome shotgun (WGS) entry which is preliminary data.</text>
</comment>
<dbReference type="AlphaFoldDB" id="A0AA37LS55"/>
<keyword evidence="4 5" id="KW-0472">Membrane</keyword>
<gene>
    <name evidence="7" type="ORF">ColLi_05782</name>
</gene>
<dbReference type="InterPro" id="IPR011701">
    <property type="entry name" value="MFS"/>
</dbReference>
<protein>
    <submittedName>
        <fullName evidence="7">Efflux pump FUS6</fullName>
    </submittedName>
</protein>
<keyword evidence="3 5" id="KW-1133">Transmembrane helix</keyword>
<name>A0AA37LS55_9PEZI</name>
<evidence type="ECO:0000313" key="7">
    <source>
        <dbReference type="EMBL" id="GJC82944.1"/>
    </source>
</evidence>